<evidence type="ECO:0000256" key="5">
    <source>
        <dbReference type="ARBA" id="ARBA00022927"/>
    </source>
</evidence>
<comment type="subcellular location">
    <subcellularLocation>
        <location evidence="1">Endomembrane system</location>
    </subcellularLocation>
</comment>
<dbReference type="AlphaFoldDB" id="A0A8X7QHI8"/>
<evidence type="ECO:0000313" key="9">
    <source>
        <dbReference type="EMBL" id="KAG2270469.1"/>
    </source>
</evidence>
<evidence type="ECO:0000313" key="10">
    <source>
        <dbReference type="Proteomes" id="UP000886595"/>
    </source>
</evidence>
<dbReference type="Gene3D" id="1.25.10.10">
    <property type="entry name" value="Leucine-rich Repeat Variant"/>
    <property type="match status" value="1"/>
</dbReference>
<feature type="region of interest" description="Disordered" evidence="7">
    <location>
        <begin position="687"/>
        <end position="708"/>
    </location>
</feature>
<comment type="caution">
    <text evidence="9">The sequence shown here is derived from an EMBL/GenBank/DDBJ whole genome shotgun (WGS) entry which is preliminary data.</text>
</comment>
<dbReference type="InterPro" id="IPR016024">
    <property type="entry name" value="ARM-type_fold"/>
</dbReference>
<evidence type="ECO:0000256" key="1">
    <source>
        <dbReference type="ARBA" id="ARBA00004308"/>
    </source>
</evidence>
<evidence type="ECO:0000256" key="2">
    <source>
        <dbReference type="ARBA" id="ARBA00006613"/>
    </source>
</evidence>
<dbReference type="PANTHER" id="PTHR22781">
    <property type="entry name" value="DELTA ADAPTIN-RELATED"/>
    <property type="match status" value="1"/>
</dbReference>
<dbReference type="GO" id="GO:0030123">
    <property type="term" value="C:AP-3 adaptor complex"/>
    <property type="evidence" value="ECO:0007669"/>
    <property type="project" value="InterPro"/>
</dbReference>
<dbReference type="InterPro" id="IPR011989">
    <property type="entry name" value="ARM-like"/>
</dbReference>
<keyword evidence="10" id="KW-1185">Reference proteome</keyword>
<evidence type="ECO:0000256" key="3">
    <source>
        <dbReference type="ARBA" id="ARBA00022448"/>
    </source>
</evidence>
<accession>A0A8X7QHI8</accession>
<dbReference type="SUPFAM" id="SSF48371">
    <property type="entry name" value="ARM repeat"/>
    <property type="match status" value="1"/>
</dbReference>
<evidence type="ECO:0000256" key="7">
    <source>
        <dbReference type="SAM" id="MobiDB-lite"/>
    </source>
</evidence>
<dbReference type="GO" id="GO:0006896">
    <property type="term" value="P:Golgi to vacuole transport"/>
    <property type="evidence" value="ECO:0007669"/>
    <property type="project" value="TreeGrafter"/>
</dbReference>
<keyword evidence="6" id="KW-0472">Membrane</keyword>
<dbReference type="FunFam" id="1.25.10.10:FF:000360">
    <property type="entry name" value="AP-3 complex subunit delta"/>
    <property type="match status" value="1"/>
</dbReference>
<keyword evidence="3" id="KW-0813">Transport</keyword>
<reference evidence="9 10" key="1">
    <citation type="submission" date="2020-02" db="EMBL/GenBank/DDBJ databases">
        <authorList>
            <person name="Ma Q."/>
            <person name="Huang Y."/>
            <person name="Song X."/>
            <person name="Pei D."/>
        </authorList>
    </citation>
    <scope>NUCLEOTIDE SEQUENCE [LARGE SCALE GENOMIC DNA]</scope>
    <source>
        <strain evidence="9">Sxm20200214</strain>
        <tissue evidence="9">Leaf</tissue>
    </source>
</reference>
<evidence type="ECO:0000259" key="8">
    <source>
        <dbReference type="Pfam" id="PF01602"/>
    </source>
</evidence>
<dbReference type="GO" id="GO:0006623">
    <property type="term" value="P:protein targeting to vacuole"/>
    <property type="evidence" value="ECO:0007669"/>
    <property type="project" value="TreeGrafter"/>
</dbReference>
<protein>
    <recommendedName>
        <fullName evidence="8">Clathrin/coatomer adaptor adaptin-like N-terminal domain-containing protein</fullName>
    </recommendedName>
</protein>
<comment type="similarity">
    <text evidence="2">Belongs to the adaptor complexes large subunit family.</text>
</comment>
<keyword evidence="5" id="KW-0653">Protein transport</keyword>
<evidence type="ECO:0000256" key="4">
    <source>
        <dbReference type="ARBA" id="ARBA00022737"/>
    </source>
</evidence>
<dbReference type="GO" id="GO:0010008">
    <property type="term" value="C:endosome membrane"/>
    <property type="evidence" value="ECO:0007669"/>
    <property type="project" value="TreeGrafter"/>
</dbReference>
<dbReference type="EMBL" id="JAAMPC010000013">
    <property type="protein sequence ID" value="KAG2270469.1"/>
    <property type="molecule type" value="Genomic_DNA"/>
</dbReference>
<feature type="domain" description="Clathrin/coatomer adaptor adaptin-like N-terminal" evidence="8">
    <location>
        <begin position="25"/>
        <end position="480"/>
    </location>
</feature>
<dbReference type="Pfam" id="PF01602">
    <property type="entry name" value="Adaptin_N"/>
    <property type="match status" value="1"/>
</dbReference>
<dbReference type="PIRSF" id="PIRSF037092">
    <property type="entry name" value="AP3_complex_delta"/>
    <property type="match status" value="1"/>
</dbReference>
<dbReference type="InterPro" id="IPR017105">
    <property type="entry name" value="AP3_complex_dsu"/>
</dbReference>
<proteinExistence type="inferred from homology"/>
<organism evidence="9 10">
    <name type="scientific">Brassica carinata</name>
    <name type="common">Ethiopian mustard</name>
    <name type="synonym">Abyssinian cabbage</name>
    <dbReference type="NCBI Taxonomy" id="52824"/>
    <lineage>
        <taxon>Eukaryota</taxon>
        <taxon>Viridiplantae</taxon>
        <taxon>Streptophyta</taxon>
        <taxon>Embryophyta</taxon>
        <taxon>Tracheophyta</taxon>
        <taxon>Spermatophyta</taxon>
        <taxon>Magnoliopsida</taxon>
        <taxon>eudicotyledons</taxon>
        <taxon>Gunneridae</taxon>
        <taxon>Pentapetalae</taxon>
        <taxon>rosids</taxon>
        <taxon>malvids</taxon>
        <taxon>Brassicales</taxon>
        <taxon>Brassicaceae</taxon>
        <taxon>Brassiceae</taxon>
        <taxon>Brassica</taxon>
    </lineage>
</organism>
<name>A0A8X7QHI8_BRACI</name>
<dbReference type="OrthoDB" id="10264595at2759"/>
<evidence type="ECO:0000256" key="6">
    <source>
        <dbReference type="ARBA" id="ARBA00023136"/>
    </source>
</evidence>
<keyword evidence="4" id="KW-0677">Repeat</keyword>
<dbReference type="PANTHER" id="PTHR22781:SF12">
    <property type="entry name" value="AP-3 COMPLEX SUBUNIT DELTA-1"/>
    <property type="match status" value="1"/>
</dbReference>
<dbReference type="Proteomes" id="UP000886595">
    <property type="component" value="Unassembled WGS sequence"/>
</dbReference>
<dbReference type="InterPro" id="IPR002553">
    <property type="entry name" value="Clathrin/coatomer_adapt-like_N"/>
</dbReference>
<gene>
    <name evidence="9" type="ORF">Bca52824_065024</name>
</gene>
<sequence>MDNMFQRSLEDLIKGFRLQLLGESSFISRALEEIRREIKATDLSTKSTALHKLSYLAAIHGVDMSWAAFHAVEVVSSSRFHHKRIGYQAITQSFHDQTSVLLLITNQLRKDLNSVNEYEVSLGLECLSRIGTHDLARDLSPEVFTLLGSSKSFVRKKATGVVLRVFDKYPDAVKVCFKRLVENLETSDPQILSAVVGVFCELASKDPSSCLPLAPEFFKILIESRNNWVLIKVLKIFAKLASVEPRLGKKVAEPICEHMKRTVAKSLVFECVRTVVSSLSDHEAAVKLAVAKIGEFLVEDDPNLKYLGLHALSIAAPKHLWAVLENKEAVVKALSDEDPNVKLEALHLLMAMDSYELCAKSDPLFCNEIIISVLSVCSRNAYEIIVDFNWYVSLLGEMTRIPNCQRGEEIEHQLIDIGMRVGDARPQLVRVSWALLIDPAMLGNLFLHPILSAASWVSGEYVEFAKNPYELVEALVQPRTDLLPPYIRAIYIHSVFKVLVFCLGSYFSAQESSSGSSSTVAFTYESILNLVNVIEIGVWPLSGAYDVEVQERAKNVLGFIGMAKQDIAKKVNLQDNEAEACRVTAFMEDVFSEELGPISANAQEKVFVPDGLELEENLGDLEEICGKFLKPVESDSVPCADKISFSVSNLRIRDQQEASSSSTSLPPKASSSLLAEHRKRHGMYYLTSEKNDPDSNGTPNDYPPANDLASEILLDPLDPKRKAKHRKSRPVVVKLDEGDESRIITSQAKTKQESVTDDESLSRAIQSALLVNKKGKEREAKGIQI</sequence>